<keyword evidence="5 11" id="KW-0547">Nucleotide-binding</keyword>
<organism evidence="14 15">
    <name type="scientific">Riemerella anatipestifer RA-CH-1</name>
    <dbReference type="NCBI Taxonomy" id="1228997"/>
    <lineage>
        <taxon>Bacteria</taxon>
        <taxon>Pseudomonadati</taxon>
        <taxon>Bacteroidota</taxon>
        <taxon>Flavobacteriia</taxon>
        <taxon>Flavobacteriales</taxon>
        <taxon>Weeksellaceae</taxon>
        <taxon>Riemerella</taxon>
    </lineage>
</organism>
<evidence type="ECO:0000256" key="3">
    <source>
        <dbReference type="ARBA" id="ARBA00022598"/>
    </source>
</evidence>
<evidence type="ECO:0000256" key="4">
    <source>
        <dbReference type="ARBA" id="ARBA00022723"/>
    </source>
</evidence>
<dbReference type="PRINTS" id="PR00980">
    <property type="entry name" value="TRNASYNTHALA"/>
</dbReference>
<dbReference type="FunFam" id="3.30.54.20:FF:000001">
    <property type="entry name" value="Alanine--tRNA ligase"/>
    <property type="match status" value="1"/>
</dbReference>
<gene>
    <name evidence="11" type="primary">alaS</name>
    <name evidence="14" type="ORF">B739_0319</name>
</gene>
<dbReference type="PANTHER" id="PTHR11777:SF9">
    <property type="entry name" value="ALANINE--TRNA LIGASE, CYTOPLASMIC"/>
    <property type="match status" value="1"/>
</dbReference>
<dbReference type="GO" id="GO:0005737">
    <property type="term" value="C:cytoplasm"/>
    <property type="evidence" value="ECO:0007669"/>
    <property type="project" value="UniProtKB-SubCell"/>
</dbReference>
<dbReference type="NCBIfam" id="TIGR00344">
    <property type="entry name" value="alaS"/>
    <property type="match status" value="1"/>
</dbReference>
<dbReference type="Pfam" id="PF02272">
    <property type="entry name" value="DHHA1"/>
    <property type="match status" value="1"/>
</dbReference>
<dbReference type="HOGENOM" id="CLU_004485_5_0_10"/>
<dbReference type="HAMAP" id="MF_00036_B">
    <property type="entry name" value="Ala_tRNA_synth_B"/>
    <property type="match status" value="1"/>
</dbReference>
<dbReference type="InterPro" id="IPR018165">
    <property type="entry name" value="Ala-tRNA-synth_IIc_core"/>
</dbReference>
<dbReference type="InterPro" id="IPR045864">
    <property type="entry name" value="aa-tRNA-synth_II/BPL/LPL"/>
</dbReference>
<dbReference type="InterPro" id="IPR012947">
    <property type="entry name" value="tRNA_SAD"/>
</dbReference>
<dbReference type="GO" id="GO:0005524">
    <property type="term" value="F:ATP binding"/>
    <property type="evidence" value="ECO:0007669"/>
    <property type="project" value="UniProtKB-UniRule"/>
</dbReference>
<evidence type="ECO:0000256" key="7">
    <source>
        <dbReference type="ARBA" id="ARBA00022840"/>
    </source>
</evidence>
<keyword evidence="7 11" id="KW-0067">ATP-binding</keyword>
<comment type="function">
    <text evidence="11">Catalyzes the attachment of alanine to tRNA(Ala) in a two-step reaction: alanine is first activated by ATP to form Ala-AMP and then transferred to the acceptor end of tRNA(Ala). Also edits incorrectly charged Ser-tRNA(Ala) and Gly-tRNA(Ala) via its editing domain.</text>
</comment>
<evidence type="ECO:0000256" key="8">
    <source>
        <dbReference type="ARBA" id="ARBA00022884"/>
    </source>
</evidence>
<dbReference type="AlphaFoldDB" id="J9QXH3"/>
<keyword evidence="2 11" id="KW-0820">tRNA-binding</keyword>
<keyword evidence="15" id="KW-1185">Reference proteome</keyword>
<dbReference type="Gene3D" id="3.30.930.10">
    <property type="entry name" value="Bira Bifunctional Protein, Domain 2"/>
    <property type="match status" value="1"/>
</dbReference>
<dbReference type="EC" id="6.1.1.7" evidence="11"/>
<dbReference type="SUPFAM" id="SSF55681">
    <property type="entry name" value="Class II aaRS and biotin synthetases"/>
    <property type="match status" value="1"/>
</dbReference>
<dbReference type="RefSeq" id="WP_014937390.1">
    <property type="nucleotide sequence ID" value="NC_018609.1"/>
</dbReference>
<evidence type="ECO:0000313" key="15">
    <source>
        <dbReference type="Proteomes" id="UP000006276"/>
    </source>
</evidence>
<evidence type="ECO:0000259" key="13">
    <source>
        <dbReference type="PROSITE" id="PS50860"/>
    </source>
</evidence>
<dbReference type="Gene3D" id="2.40.30.130">
    <property type="match status" value="1"/>
</dbReference>
<sequence length="867" mass="97957">MTSQQIRQAFLDFFKSKEHLIVPSAPIVLKDDPTLMFSNSGMTQFKDYFLGYKTPKAPRIADTQKCLRVSGKHNDLDDVGRDTYHHTMFEMLGNWSFGNYFKKEAIAFAWELLTEVYKIPKENLYVTIFEGDATENLERDQEAYNCWKSYIAEDRILNGNKKDNFWEMGESGPCGPCSEIHIDLRSEEEKSKVSGKDLVNQDHPQVIEVWNLVFMEFNRKADGSLEKLPAQHVDTGMGFERLCMALQGKTSNYDTDVFTPLIAKVEQLSHKKYEGLLDNEKDIAIRVVVDHIRAVSFAIADGQLPSNTGAGYVIRRILRRAISYSYRFLDMKEAFLYELVAVLKNQMGAFFPEIEKQEKLVTEVIKEEENSFLKTIEHGLVRLENIIQETLKKGEKTLPGAEVFELYDTYGFPADLSRIIAEEKGLTVDEKGFDEEMEKQKQRSKKSSAQKVYDWVTLKDETESFVGYDQLEHKVFITKYRKLENKDGVFYQVVFNQTPFYAEGGGQVGDKGYIESEEGQFEVLDTKKENNLNISLIKDLPQAPEKEFTAVVDSRLRRNTQANHSATHLLHEALREVLGTHVEQKGSFVGADYLRFDFSHFSKMSDEEIALVEEKVNAKIKENISLQEYRNIPIQEALDKGAMALFGEKYGDNVRMIQFGSSKELCGGTHAKSTSEIGLFKIVSESSTAAGIRRIEAISSEKANAYFKELEEQMAQLSLVLKTKDVQKSVEKLLEENQKLKSELEAIKKELAKNETADWKNQFVSKEGKNLLVKMTSLDAASVKDIVFQLKKEVPTSVIVILSDANEKPMISVGVSDDLGDSYNAGAIVKELAKEIQGGGGGNLGFATAGGKNLEGLPKAYEKAQSL</sequence>
<dbReference type="InterPro" id="IPR018164">
    <property type="entry name" value="Ala-tRNA-synth_IIc_N"/>
</dbReference>
<keyword evidence="9 11" id="KW-0648">Protein biosynthesis</keyword>
<proteinExistence type="inferred from homology"/>
<dbReference type="SUPFAM" id="SSF50447">
    <property type="entry name" value="Translation proteins"/>
    <property type="match status" value="1"/>
</dbReference>
<dbReference type="SUPFAM" id="SSF101353">
    <property type="entry name" value="Putative anticodon-binding domain of alanyl-tRNA synthetase (AlaRS)"/>
    <property type="match status" value="1"/>
</dbReference>
<dbReference type="InterPro" id="IPR002318">
    <property type="entry name" value="Ala-tRNA-lgiase_IIc"/>
</dbReference>
<feature type="binding site" evidence="11">
    <location>
        <position position="568"/>
    </location>
    <ligand>
        <name>Zn(2+)</name>
        <dbReference type="ChEBI" id="CHEBI:29105"/>
    </ligand>
</feature>
<comment type="subcellular location">
    <subcellularLocation>
        <location evidence="11">Cytoplasm</location>
    </subcellularLocation>
</comment>
<dbReference type="PATRIC" id="fig|1228997.3.peg.316"/>
<comment type="similarity">
    <text evidence="1 11">Belongs to the class-II aminoacyl-tRNA synthetase family.</text>
</comment>
<reference evidence="14 15" key="1">
    <citation type="submission" date="2012-09" db="EMBL/GenBank/DDBJ databases">
        <title>Riemerella anatipestifer vaccine strains.</title>
        <authorList>
            <person name="Chun C.A."/>
            <person name="Shu W.M."/>
            <person name="Kang Z.D."/>
            <person name="Jia W.X."/>
        </authorList>
    </citation>
    <scope>NUCLEOTIDE SEQUENCE [LARGE SCALE GENOMIC DNA]</scope>
    <source>
        <strain evidence="14 15">RA-CH-1</strain>
    </source>
</reference>
<comment type="domain">
    <text evidence="11">Consists of three domains; the N-terminal catalytic domain, the editing domain and the C-terminal C-Ala domain. The editing domain removes incorrectly charged amino acids, while the C-Ala domain, along with tRNA(Ala), serves as a bridge to cooperatively bring together the editing and aminoacylation centers thus stimulating deacylation of misacylated tRNAs.</text>
</comment>
<dbReference type="InterPro" id="IPR018162">
    <property type="entry name" value="Ala-tRNA-ligase_IIc_anticod-bd"/>
</dbReference>
<dbReference type="Gene3D" id="3.10.310.40">
    <property type="match status" value="1"/>
</dbReference>
<keyword evidence="12" id="KW-0175">Coiled coil</keyword>
<comment type="cofactor">
    <cofactor evidence="11">
        <name>Zn(2+)</name>
        <dbReference type="ChEBI" id="CHEBI:29105"/>
    </cofactor>
    <text evidence="11">Binds 1 zinc ion per subunit.</text>
</comment>
<dbReference type="InterPro" id="IPR009000">
    <property type="entry name" value="Transl_B-barrel_sf"/>
</dbReference>
<dbReference type="Proteomes" id="UP000006276">
    <property type="component" value="Chromosome"/>
</dbReference>
<dbReference type="InterPro" id="IPR023033">
    <property type="entry name" value="Ala_tRNA_ligase_euk/bac"/>
</dbReference>
<dbReference type="FunFam" id="3.30.930.10:FF:000011">
    <property type="entry name" value="Alanine--tRNA ligase, cytoplasmic"/>
    <property type="match status" value="1"/>
</dbReference>
<dbReference type="FunFam" id="3.30.980.10:FF:000004">
    <property type="entry name" value="Alanine--tRNA ligase, cytoplasmic"/>
    <property type="match status" value="1"/>
</dbReference>
<dbReference type="EMBL" id="CP003787">
    <property type="protein sequence ID" value="AFR34925.1"/>
    <property type="molecule type" value="Genomic_DNA"/>
</dbReference>
<feature type="coiled-coil region" evidence="12">
    <location>
        <begin position="723"/>
        <end position="757"/>
    </location>
</feature>
<dbReference type="InterPro" id="IPR018163">
    <property type="entry name" value="Thr/Ala-tRNA-synth_IIc_edit"/>
</dbReference>
<feature type="binding site" evidence="11">
    <location>
        <position position="564"/>
    </location>
    <ligand>
        <name>Zn(2+)</name>
        <dbReference type="ChEBI" id="CHEBI:29105"/>
    </ligand>
</feature>
<comment type="catalytic activity">
    <reaction evidence="11">
        <text>tRNA(Ala) + L-alanine + ATP = L-alanyl-tRNA(Ala) + AMP + diphosphate</text>
        <dbReference type="Rhea" id="RHEA:12540"/>
        <dbReference type="Rhea" id="RHEA-COMP:9657"/>
        <dbReference type="Rhea" id="RHEA-COMP:9923"/>
        <dbReference type="ChEBI" id="CHEBI:30616"/>
        <dbReference type="ChEBI" id="CHEBI:33019"/>
        <dbReference type="ChEBI" id="CHEBI:57972"/>
        <dbReference type="ChEBI" id="CHEBI:78442"/>
        <dbReference type="ChEBI" id="CHEBI:78497"/>
        <dbReference type="ChEBI" id="CHEBI:456215"/>
        <dbReference type="EC" id="6.1.1.7"/>
    </reaction>
</comment>
<keyword evidence="11" id="KW-0963">Cytoplasm</keyword>
<dbReference type="SMART" id="SM00863">
    <property type="entry name" value="tRNA_SAD"/>
    <property type="match status" value="1"/>
</dbReference>
<keyword evidence="4 11" id="KW-0479">Metal-binding</keyword>
<dbReference type="InterPro" id="IPR050058">
    <property type="entry name" value="Ala-tRNA_ligase"/>
</dbReference>
<evidence type="ECO:0000256" key="10">
    <source>
        <dbReference type="ARBA" id="ARBA00023146"/>
    </source>
</evidence>
<evidence type="ECO:0000256" key="12">
    <source>
        <dbReference type="SAM" id="Coils"/>
    </source>
</evidence>
<keyword evidence="3 11" id="KW-0436">Ligase</keyword>
<dbReference type="FunFam" id="3.10.310.40:FF:000001">
    <property type="entry name" value="Alanine--tRNA ligase"/>
    <property type="match status" value="1"/>
</dbReference>
<evidence type="ECO:0000256" key="11">
    <source>
        <dbReference type="HAMAP-Rule" id="MF_00036"/>
    </source>
</evidence>
<dbReference type="PROSITE" id="PS50860">
    <property type="entry name" value="AA_TRNA_LIGASE_II_ALA"/>
    <property type="match status" value="1"/>
</dbReference>
<dbReference type="GO" id="GO:0006419">
    <property type="term" value="P:alanyl-tRNA aminoacylation"/>
    <property type="evidence" value="ECO:0007669"/>
    <property type="project" value="UniProtKB-UniRule"/>
</dbReference>
<dbReference type="SUPFAM" id="SSF55186">
    <property type="entry name" value="ThrRS/AlaRS common domain"/>
    <property type="match status" value="1"/>
</dbReference>
<keyword evidence="10 11" id="KW-0030">Aminoacyl-tRNA synthetase</keyword>
<dbReference type="PANTHER" id="PTHR11777">
    <property type="entry name" value="ALANYL-TRNA SYNTHETASE"/>
    <property type="match status" value="1"/>
</dbReference>
<dbReference type="GO" id="GO:0004813">
    <property type="term" value="F:alanine-tRNA ligase activity"/>
    <property type="evidence" value="ECO:0007669"/>
    <property type="project" value="UniProtKB-UniRule"/>
</dbReference>
<evidence type="ECO:0000256" key="9">
    <source>
        <dbReference type="ARBA" id="ARBA00022917"/>
    </source>
</evidence>
<evidence type="ECO:0000256" key="2">
    <source>
        <dbReference type="ARBA" id="ARBA00022555"/>
    </source>
</evidence>
<evidence type="ECO:0000313" key="14">
    <source>
        <dbReference type="EMBL" id="AFR34925.1"/>
    </source>
</evidence>
<accession>J9QXH3</accession>
<dbReference type="GO" id="GO:0008270">
    <property type="term" value="F:zinc ion binding"/>
    <property type="evidence" value="ECO:0007669"/>
    <property type="project" value="UniProtKB-UniRule"/>
</dbReference>
<evidence type="ECO:0000256" key="1">
    <source>
        <dbReference type="ARBA" id="ARBA00008226"/>
    </source>
</evidence>
<dbReference type="GO" id="GO:0002161">
    <property type="term" value="F:aminoacyl-tRNA deacylase activity"/>
    <property type="evidence" value="ECO:0007669"/>
    <property type="project" value="TreeGrafter"/>
</dbReference>
<dbReference type="Pfam" id="PF07973">
    <property type="entry name" value="tRNA_SAD"/>
    <property type="match status" value="1"/>
</dbReference>
<evidence type="ECO:0000256" key="5">
    <source>
        <dbReference type="ARBA" id="ARBA00022741"/>
    </source>
</evidence>
<feature type="binding site" evidence="11">
    <location>
        <position position="670"/>
    </location>
    <ligand>
        <name>Zn(2+)</name>
        <dbReference type="ChEBI" id="CHEBI:29105"/>
    </ligand>
</feature>
<dbReference type="Gene3D" id="3.30.980.10">
    <property type="entry name" value="Threonyl-trna Synthetase, Chain A, domain 2"/>
    <property type="match status" value="1"/>
</dbReference>
<feature type="domain" description="Alanyl-transfer RNA synthetases family profile" evidence="13">
    <location>
        <begin position="1"/>
        <end position="709"/>
    </location>
</feature>
<protein>
    <recommendedName>
        <fullName evidence="11">Alanine--tRNA ligase</fullName>
        <ecNumber evidence="11">6.1.1.7</ecNumber>
    </recommendedName>
    <alternativeName>
        <fullName evidence="11">Alanyl-tRNA synthetase</fullName>
        <shortName evidence="11">AlaRS</shortName>
    </alternativeName>
</protein>
<feature type="binding site" evidence="11">
    <location>
        <position position="666"/>
    </location>
    <ligand>
        <name>Zn(2+)</name>
        <dbReference type="ChEBI" id="CHEBI:29105"/>
    </ligand>
</feature>
<name>J9QXH3_RIEAN</name>
<dbReference type="CDD" id="cd00673">
    <property type="entry name" value="AlaRS_core"/>
    <property type="match status" value="1"/>
</dbReference>
<dbReference type="KEGG" id="rag:B739_0319"/>
<dbReference type="GO" id="GO:0000049">
    <property type="term" value="F:tRNA binding"/>
    <property type="evidence" value="ECO:0007669"/>
    <property type="project" value="UniProtKB-KW"/>
</dbReference>
<dbReference type="Gene3D" id="3.30.54.20">
    <property type="match status" value="1"/>
</dbReference>
<evidence type="ECO:0000256" key="6">
    <source>
        <dbReference type="ARBA" id="ARBA00022833"/>
    </source>
</evidence>
<dbReference type="InterPro" id="IPR003156">
    <property type="entry name" value="DHHA1_dom"/>
</dbReference>
<dbReference type="STRING" id="34085.AB406_1456"/>
<keyword evidence="6 11" id="KW-0862">Zinc</keyword>
<keyword evidence="8 11" id="KW-0694">RNA-binding</keyword>
<dbReference type="Pfam" id="PF01411">
    <property type="entry name" value="tRNA-synt_2c"/>
    <property type="match status" value="1"/>
</dbReference>